<evidence type="ECO:0000313" key="4">
    <source>
        <dbReference type="EMBL" id="MCF4097527.1"/>
    </source>
</evidence>
<dbReference type="PANTHER" id="PTHR48107">
    <property type="entry name" value="NADPH-DEPENDENT ALDEHYDE REDUCTASE-LIKE PROTEIN, CHLOROPLASTIC-RELATED"/>
    <property type="match status" value="1"/>
</dbReference>
<feature type="compositionally biased region" description="Basic and acidic residues" evidence="3">
    <location>
        <begin position="1"/>
        <end position="14"/>
    </location>
</feature>
<dbReference type="InterPro" id="IPR036291">
    <property type="entry name" value="NAD(P)-bd_dom_sf"/>
</dbReference>
<evidence type="ECO:0000313" key="5">
    <source>
        <dbReference type="Proteomes" id="UP001201217"/>
    </source>
</evidence>
<keyword evidence="2" id="KW-0560">Oxidoreductase</keyword>
<dbReference type="InterPro" id="IPR020904">
    <property type="entry name" value="Sc_DH/Rdtase_CS"/>
</dbReference>
<dbReference type="SUPFAM" id="SSF51735">
    <property type="entry name" value="NAD(P)-binding Rossmann-fold domains"/>
    <property type="match status" value="1"/>
</dbReference>
<evidence type="ECO:0000256" key="2">
    <source>
        <dbReference type="ARBA" id="ARBA00023002"/>
    </source>
</evidence>
<dbReference type="Pfam" id="PF13561">
    <property type="entry name" value="adh_short_C2"/>
    <property type="match status" value="1"/>
</dbReference>
<dbReference type="CDD" id="cd05355">
    <property type="entry name" value="SDR_c1"/>
    <property type="match status" value="1"/>
</dbReference>
<organism evidence="4 5">
    <name type="scientific">Maritalea mediterranea</name>
    <dbReference type="NCBI Taxonomy" id="2909667"/>
    <lineage>
        <taxon>Bacteria</taxon>
        <taxon>Pseudomonadati</taxon>
        <taxon>Pseudomonadota</taxon>
        <taxon>Alphaproteobacteria</taxon>
        <taxon>Hyphomicrobiales</taxon>
        <taxon>Devosiaceae</taxon>
        <taxon>Maritalea</taxon>
    </lineage>
</organism>
<name>A0ABS9E3T4_9HYPH</name>
<gene>
    <name evidence="4" type="ORF">L1I42_03370</name>
</gene>
<accession>A0ABS9E3T4</accession>
<proteinExistence type="inferred from homology"/>
<comment type="caution">
    <text evidence="4">The sequence shown here is derived from an EMBL/GenBank/DDBJ whole genome shotgun (WGS) entry which is preliminary data.</text>
</comment>
<reference evidence="4 5" key="1">
    <citation type="submission" date="2022-01" db="EMBL/GenBank/DDBJ databases">
        <title>Maritalea mediterranea sp. nov., isolated from marine plastic residues from the Malva-rosa beach (Valencia, Spain).</title>
        <authorList>
            <person name="Vidal-Verdu A."/>
            <person name="Molina-Menor E."/>
            <person name="Pascual J."/>
            <person name="Pereto J."/>
            <person name="Porcar M."/>
        </authorList>
    </citation>
    <scope>NUCLEOTIDE SEQUENCE [LARGE SCALE GENOMIC DNA]</scope>
    <source>
        <strain evidence="4 5">P4.10X</strain>
    </source>
</reference>
<dbReference type="PRINTS" id="PR00081">
    <property type="entry name" value="GDHRDH"/>
</dbReference>
<dbReference type="PROSITE" id="PS00061">
    <property type="entry name" value="ADH_SHORT"/>
    <property type="match status" value="1"/>
</dbReference>
<feature type="region of interest" description="Disordered" evidence="3">
    <location>
        <begin position="1"/>
        <end position="66"/>
    </location>
</feature>
<dbReference type="EMBL" id="JAKGTI010000001">
    <property type="protein sequence ID" value="MCF4097527.1"/>
    <property type="molecule type" value="Genomic_DNA"/>
</dbReference>
<dbReference type="InterPro" id="IPR002347">
    <property type="entry name" value="SDR_fam"/>
</dbReference>
<dbReference type="Proteomes" id="UP001201217">
    <property type="component" value="Unassembled WGS sequence"/>
</dbReference>
<sequence length="318" mass="34176">MADEKEKNPPKVDEALDETFPASDAPAWTPGKVGVQGETRPPQHQEHQPGVESEMQPRPQSLMENYQGSGKLEGKVALISGGDSGIGRAVAIGYAKEGAHVAFIYLDEDDDAAETVRHIEKTGQKALAIKGDIGEKAFCEAAVDKVLKEFGYLNILVNNAAEQHVQEDLADISEAQVRRTFDTNFFGTFFLSQAALDYLGKDDCIINTTSVVAYRGNEVLMDYAATKGALLGLTRSLAANLAEKHIRVNAVAPGPIWTPLIPASFDAEHVEHFGDNAPMGRVGQPDEVAPSYIFLASRDASYMTGQVLHPNGGNIVGA</sequence>
<keyword evidence="5" id="KW-1185">Reference proteome</keyword>
<evidence type="ECO:0000256" key="1">
    <source>
        <dbReference type="ARBA" id="ARBA00006484"/>
    </source>
</evidence>
<comment type="similarity">
    <text evidence="1">Belongs to the short-chain dehydrogenases/reductases (SDR) family.</text>
</comment>
<dbReference type="PANTHER" id="PTHR48107:SF16">
    <property type="entry name" value="NADPH-DEPENDENT ALDEHYDE REDUCTASE 1, CHLOROPLASTIC"/>
    <property type="match status" value="1"/>
</dbReference>
<dbReference type="Gene3D" id="3.40.50.720">
    <property type="entry name" value="NAD(P)-binding Rossmann-like Domain"/>
    <property type="match status" value="1"/>
</dbReference>
<dbReference type="PRINTS" id="PR00080">
    <property type="entry name" value="SDRFAMILY"/>
</dbReference>
<protein>
    <submittedName>
        <fullName evidence="4">SDR family oxidoreductase</fullName>
    </submittedName>
</protein>
<evidence type="ECO:0000256" key="3">
    <source>
        <dbReference type="SAM" id="MobiDB-lite"/>
    </source>
</evidence>